<keyword evidence="2" id="KW-1185">Reference proteome</keyword>
<sequence>MSSPDFVEQYYERIATDPAYRARLLADPVKVVCEEFGYTPGPDLKIEIIEQAEDTIVIMVPPRPAKGQDLELELTRVTEQSLDLLFSSGIGGFFVPDDSQKWVLREMRLASQNKTAPDRSQP</sequence>
<evidence type="ECO:0000313" key="1">
    <source>
        <dbReference type="EMBL" id="MDQ0438410.1"/>
    </source>
</evidence>
<reference evidence="1 2" key="1">
    <citation type="submission" date="2023-07" db="EMBL/GenBank/DDBJ databases">
        <title>Genomic Encyclopedia of Type Strains, Phase IV (KMG-IV): sequencing the most valuable type-strain genomes for metagenomic binning, comparative biology and taxonomic classification.</title>
        <authorList>
            <person name="Goeker M."/>
        </authorList>
    </citation>
    <scope>NUCLEOTIDE SEQUENCE [LARGE SCALE GENOMIC DNA]</scope>
    <source>
        <strain evidence="1 2">B6-8</strain>
    </source>
</reference>
<dbReference type="RefSeq" id="WP_266349334.1">
    <property type="nucleotide sequence ID" value="NZ_JAPKNG010000004.1"/>
</dbReference>
<dbReference type="Gene3D" id="3.90.330.10">
    <property type="entry name" value="Nitrile hydratase alpha /Thiocyanate hydrolase gamma"/>
    <property type="match status" value="1"/>
</dbReference>
<organism evidence="1 2">
    <name type="scientific">Kaistia dalseonensis</name>
    <dbReference type="NCBI Taxonomy" id="410840"/>
    <lineage>
        <taxon>Bacteria</taxon>
        <taxon>Pseudomonadati</taxon>
        <taxon>Pseudomonadota</taxon>
        <taxon>Alphaproteobacteria</taxon>
        <taxon>Hyphomicrobiales</taxon>
        <taxon>Kaistiaceae</taxon>
        <taxon>Kaistia</taxon>
    </lineage>
</organism>
<dbReference type="SUPFAM" id="SSF56209">
    <property type="entry name" value="Nitrile hydratase alpha chain"/>
    <property type="match status" value="1"/>
</dbReference>
<proteinExistence type="predicted"/>
<evidence type="ECO:0008006" key="3">
    <source>
        <dbReference type="Google" id="ProtNLM"/>
    </source>
</evidence>
<dbReference type="Proteomes" id="UP001241603">
    <property type="component" value="Unassembled WGS sequence"/>
</dbReference>
<comment type="caution">
    <text evidence="1">The sequence shown here is derived from an EMBL/GenBank/DDBJ whole genome shotgun (WGS) entry which is preliminary data.</text>
</comment>
<name>A0ABU0H7X7_9HYPH</name>
<dbReference type="EMBL" id="JAUSVO010000004">
    <property type="protein sequence ID" value="MDQ0438410.1"/>
    <property type="molecule type" value="Genomic_DNA"/>
</dbReference>
<protein>
    <recommendedName>
        <fullName evidence="3">Nitrile hydratase alpha /Thiocyanate hydrolase gamma domain-containing protein</fullName>
    </recommendedName>
</protein>
<accession>A0ABU0H7X7</accession>
<dbReference type="InterPro" id="IPR036648">
    <property type="entry name" value="CN_Hdrase_a/SCN_Hdrase_g_sf"/>
</dbReference>
<gene>
    <name evidence="1" type="ORF">QO014_002805</name>
</gene>
<evidence type="ECO:0000313" key="2">
    <source>
        <dbReference type="Proteomes" id="UP001241603"/>
    </source>
</evidence>